<protein>
    <submittedName>
        <fullName evidence="1">16974_t:CDS:1</fullName>
    </submittedName>
</protein>
<gene>
    <name evidence="1" type="ORF">ACOLOM_LOCUS13786</name>
</gene>
<accession>A0ACA9R033</accession>
<dbReference type="EMBL" id="CAJVPT010064850">
    <property type="protein sequence ID" value="CAG8770974.1"/>
    <property type="molecule type" value="Genomic_DNA"/>
</dbReference>
<dbReference type="Proteomes" id="UP000789525">
    <property type="component" value="Unassembled WGS sequence"/>
</dbReference>
<evidence type="ECO:0000313" key="1">
    <source>
        <dbReference type="EMBL" id="CAG8770974.1"/>
    </source>
</evidence>
<reference evidence="1" key="1">
    <citation type="submission" date="2021-06" db="EMBL/GenBank/DDBJ databases">
        <authorList>
            <person name="Kallberg Y."/>
            <person name="Tangrot J."/>
            <person name="Rosling A."/>
        </authorList>
    </citation>
    <scope>NUCLEOTIDE SEQUENCE</scope>
    <source>
        <strain evidence="1">CL356</strain>
    </source>
</reference>
<feature type="non-terminal residue" evidence="1">
    <location>
        <position position="231"/>
    </location>
</feature>
<name>A0ACA9R033_9GLOM</name>
<organism evidence="1 2">
    <name type="scientific">Acaulospora colombiana</name>
    <dbReference type="NCBI Taxonomy" id="27376"/>
    <lineage>
        <taxon>Eukaryota</taxon>
        <taxon>Fungi</taxon>
        <taxon>Fungi incertae sedis</taxon>
        <taxon>Mucoromycota</taxon>
        <taxon>Glomeromycotina</taxon>
        <taxon>Glomeromycetes</taxon>
        <taxon>Diversisporales</taxon>
        <taxon>Acaulosporaceae</taxon>
        <taxon>Acaulospora</taxon>
    </lineage>
</organism>
<keyword evidence="2" id="KW-1185">Reference proteome</keyword>
<evidence type="ECO:0000313" key="2">
    <source>
        <dbReference type="Proteomes" id="UP000789525"/>
    </source>
</evidence>
<comment type="caution">
    <text evidence="1">The sequence shown here is derived from an EMBL/GenBank/DDBJ whole genome shotgun (WGS) entry which is preliminary data.</text>
</comment>
<sequence length="231" mass="26509">MPVTEDMRRRNLEQRRRRMLASGIDEEAEMARARRARRPSVEEVIVISDEDEDEDRFRTGRASQRERMTEGELEKRDMAIRSLGSDDFQWSPISFLAVPPGRLARARNMHQHSVQLDRARLEGRVRAHLNGLVDEQANGYVDLFGGWRGVVGQIRDAFTHIGWGPPIATRWGLEETFLGPEPPSEEREIDLPDAPEYQTSFTHPRKAIPGFTSEFAPLEIVDLDSDDEYDP</sequence>
<proteinExistence type="predicted"/>